<dbReference type="AlphaFoldDB" id="A0A9D1V905"/>
<name>A0A9D1V905_9FIRM</name>
<dbReference type="InterPro" id="IPR035097">
    <property type="entry name" value="M29_N-terminal"/>
</dbReference>
<evidence type="ECO:0000256" key="8">
    <source>
        <dbReference type="ARBA" id="ARBA00022801"/>
    </source>
</evidence>
<evidence type="ECO:0000256" key="4">
    <source>
        <dbReference type="ARBA" id="ARBA00008236"/>
    </source>
</evidence>
<keyword evidence="7" id="KW-0479">Metal-binding</keyword>
<evidence type="ECO:0000256" key="2">
    <source>
        <dbReference type="ARBA" id="ARBA00001946"/>
    </source>
</evidence>
<comment type="cofactor">
    <cofactor evidence="1">
        <name>Co(2+)</name>
        <dbReference type="ChEBI" id="CHEBI:48828"/>
    </cofactor>
</comment>
<organism evidence="10 11">
    <name type="scientific">Candidatus Borkfalkia faecipullorum</name>
    <dbReference type="NCBI Taxonomy" id="2838510"/>
    <lineage>
        <taxon>Bacteria</taxon>
        <taxon>Bacillati</taxon>
        <taxon>Bacillota</taxon>
        <taxon>Clostridia</taxon>
        <taxon>Christensenellales</taxon>
        <taxon>Christensenellaceae</taxon>
        <taxon>Candidatus Borkfalkia</taxon>
    </lineage>
</organism>
<dbReference type="PANTHER" id="PTHR34448">
    <property type="entry name" value="AMINOPEPTIDASE"/>
    <property type="match status" value="1"/>
</dbReference>
<keyword evidence="8" id="KW-0378">Hydrolase</keyword>
<dbReference type="GO" id="GO:0006508">
    <property type="term" value="P:proteolysis"/>
    <property type="evidence" value="ECO:0007669"/>
    <property type="project" value="UniProtKB-KW"/>
</dbReference>
<dbReference type="GO" id="GO:0046872">
    <property type="term" value="F:metal ion binding"/>
    <property type="evidence" value="ECO:0007669"/>
    <property type="project" value="UniProtKB-KW"/>
</dbReference>
<evidence type="ECO:0000313" key="10">
    <source>
        <dbReference type="EMBL" id="HIX08375.1"/>
    </source>
</evidence>
<evidence type="ECO:0000256" key="9">
    <source>
        <dbReference type="ARBA" id="ARBA00023049"/>
    </source>
</evidence>
<accession>A0A9D1V905</accession>
<reference evidence="10" key="1">
    <citation type="journal article" date="2021" name="PeerJ">
        <title>Extensive microbial diversity within the chicken gut microbiome revealed by metagenomics and culture.</title>
        <authorList>
            <person name="Gilroy R."/>
            <person name="Ravi A."/>
            <person name="Getino M."/>
            <person name="Pursley I."/>
            <person name="Horton D.L."/>
            <person name="Alikhan N.F."/>
            <person name="Baker D."/>
            <person name="Gharbi K."/>
            <person name="Hall N."/>
            <person name="Watson M."/>
            <person name="Adriaenssens E.M."/>
            <person name="Foster-Nyarko E."/>
            <person name="Jarju S."/>
            <person name="Secka A."/>
            <person name="Antonio M."/>
            <person name="Oren A."/>
            <person name="Chaudhuri R.R."/>
            <person name="La Ragione R."/>
            <person name="Hildebrand F."/>
            <person name="Pallen M.J."/>
        </authorList>
    </citation>
    <scope>NUCLEOTIDE SEQUENCE</scope>
    <source>
        <strain evidence="10">811</strain>
    </source>
</reference>
<dbReference type="GO" id="GO:0004177">
    <property type="term" value="F:aminopeptidase activity"/>
    <property type="evidence" value="ECO:0007669"/>
    <property type="project" value="UniProtKB-KW"/>
</dbReference>
<dbReference type="EMBL" id="DXFX01000103">
    <property type="protein sequence ID" value="HIX08375.1"/>
    <property type="molecule type" value="Genomic_DNA"/>
</dbReference>
<evidence type="ECO:0000256" key="6">
    <source>
        <dbReference type="ARBA" id="ARBA00022670"/>
    </source>
</evidence>
<dbReference type="InterPro" id="IPR000787">
    <property type="entry name" value="Peptidase_M29"/>
</dbReference>
<reference evidence="10" key="2">
    <citation type="submission" date="2021-04" db="EMBL/GenBank/DDBJ databases">
        <authorList>
            <person name="Gilroy R."/>
        </authorList>
    </citation>
    <scope>NUCLEOTIDE SEQUENCE</scope>
    <source>
        <strain evidence="10">811</strain>
    </source>
</reference>
<dbReference type="Pfam" id="PF02073">
    <property type="entry name" value="Peptidase_M29"/>
    <property type="match status" value="1"/>
</dbReference>
<evidence type="ECO:0000256" key="1">
    <source>
        <dbReference type="ARBA" id="ARBA00001941"/>
    </source>
</evidence>
<dbReference type="PRINTS" id="PR00919">
    <property type="entry name" value="THERMOPTASE"/>
</dbReference>
<comment type="similarity">
    <text evidence="4">Belongs to the peptidase M29 family.</text>
</comment>
<sequence length="411" mass="46150">MKKTLLRNYAKLIARVGGSVQKGQRVVINAQLDQPEFIAMLVEECYRAGAADVSVEWHYQPLEKLASRFESVRELGGVPAWEEEKMKERAELLPVYIRIASADPDGMKGADREKITLASMARSAILKPYQDSMTNRYQWCVAAVPSVGWAKKIFPKERANTAVELLWEQILHCARADGKDPLTDWMWHNRTLRDKCDKLNSYDFESLEYRSSNGTRLKVGLIPQAQFISGRKSTVGGNHFNPNIPTEECFTTPRRGAAEGIVYAVKPLSYGGELIENFWLKFEDGKAVDCGAEKNEALLRKIISMDEGAAYLGECALVPYESPINQTGILFYNTLFDENACCHLALGRGYSNTIVNFADYTKEDFTNMGVNDSMIHVDFMVGAEDLEIIGVTKTGERIPVFENGTWSKALR</sequence>
<dbReference type="GO" id="GO:0008237">
    <property type="term" value="F:metallopeptidase activity"/>
    <property type="evidence" value="ECO:0007669"/>
    <property type="project" value="UniProtKB-KW"/>
</dbReference>
<dbReference type="Gene3D" id="3.40.1830.10">
    <property type="entry name" value="Thermophilic metalloprotease (M29)"/>
    <property type="match status" value="1"/>
</dbReference>
<evidence type="ECO:0000256" key="7">
    <source>
        <dbReference type="ARBA" id="ARBA00022723"/>
    </source>
</evidence>
<evidence type="ECO:0000256" key="5">
    <source>
        <dbReference type="ARBA" id="ARBA00022438"/>
    </source>
</evidence>
<keyword evidence="9" id="KW-0482">Metalloprotease</keyword>
<gene>
    <name evidence="10" type="ORF">H9741_07895</name>
</gene>
<dbReference type="Proteomes" id="UP000824204">
    <property type="component" value="Unassembled WGS sequence"/>
</dbReference>
<comment type="caution">
    <text evidence="10">The sequence shown here is derived from an EMBL/GenBank/DDBJ whole genome shotgun (WGS) entry which is preliminary data.</text>
</comment>
<keyword evidence="5 10" id="KW-0031">Aminopeptidase</keyword>
<evidence type="ECO:0000256" key="3">
    <source>
        <dbReference type="ARBA" id="ARBA00001947"/>
    </source>
</evidence>
<dbReference type="PANTHER" id="PTHR34448:SF3">
    <property type="entry name" value="AMINOPEPTIDASE AMPS"/>
    <property type="match status" value="1"/>
</dbReference>
<dbReference type="SUPFAM" id="SSF144052">
    <property type="entry name" value="Thermophilic metalloprotease-like"/>
    <property type="match status" value="1"/>
</dbReference>
<dbReference type="InterPro" id="IPR052170">
    <property type="entry name" value="M29_Exopeptidase"/>
</dbReference>
<keyword evidence="6" id="KW-0645">Protease</keyword>
<protein>
    <submittedName>
        <fullName evidence="10">Aminopeptidase</fullName>
    </submittedName>
</protein>
<evidence type="ECO:0000313" key="11">
    <source>
        <dbReference type="Proteomes" id="UP000824204"/>
    </source>
</evidence>
<comment type="cofactor">
    <cofactor evidence="3">
        <name>Zn(2+)</name>
        <dbReference type="ChEBI" id="CHEBI:29105"/>
    </cofactor>
</comment>
<comment type="cofactor">
    <cofactor evidence="2">
        <name>Mg(2+)</name>
        <dbReference type="ChEBI" id="CHEBI:18420"/>
    </cofactor>
</comment>
<proteinExistence type="inferred from homology"/>